<evidence type="ECO:0000313" key="2">
    <source>
        <dbReference type="Proteomes" id="UP000018853"/>
    </source>
</evidence>
<dbReference type="AlphaFoldDB" id="W1WTY7"/>
<organism evidence="1 2">
    <name type="scientific">Escherichia coli DORA_A_5_14_21</name>
    <dbReference type="NCBI Taxonomy" id="1403943"/>
    <lineage>
        <taxon>Bacteria</taxon>
        <taxon>Pseudomonadati</taxon>
        <taxon>Pseudomonadota</taxon>
        <taxon>Gammaproteobacteria</taxon>
        <taxon>Enterobacterales</taxon>
        <taxon>Enterobacteriaceae</taxon>
        <taxon>Escherichia</taxon>
    </lineage>
</organism>
<comment type="caution">
    <text evidence="1">The sequence shown here is derived from an EMBL/GenBank/DDBJ whole genome shotgun (WGS) entry which is preliminary data.</text>
</comment>
<proteinExistence type="predicted"/>
<name>W1WTY7_ECOLX</name>
<reference evidence="1 2" key="1">
    <citation type="submission" date="2013-12" db="EMBL/GenBank/DDBJ databases">
        <title>A Varibaculum cambriense genome reconstructed from a premature infant gut community with otherwise low bacterial novelty that shifts toward anaerobic metabolism during the third week of life.</title>
        <authorList>
            <person name="Brown C.T."/>
            <person name="Sharon I."/>
            <person name="Thomas B.C."/>
            <person name="Castelle C.J."/>
            <person name="Morowitz M.J."/>
            <person name="Banfield J.F."/>
        </authorList>
    </citation>
    <scope>NUCLEOTIDE SEQUENCE [LARGE SCALE GENOMIC DNA]</scope>
    <source>
        <strain evidence="2">DORA_A_5_14_21</strain>
    </source>
</reference>
<dbReference type="Proteomes" id="UP000018853">
    <property type="component" value="Unassembled WGS sequence"/>
</dbReference>
<dbReference type="EMBL" id="AZLZ01001790">
    <property type="protein sequence ID" value="ETJ20550.1"/>
    <property type="molecule type" value="Genomic_DNA"/>
</dbReference>
<protein>
    <submittedName>
        <fullName evidence="1">Uncharacterized protein</fullName>
    </submittedName>
</protein>
<evidence type="ECO:0000313" key="1">
    <source>
        <dbReference type="EMBL" id="ETJ20550.1"/>
    </source>
</evidence>
<accession>W1WTY7</accession>
<gene>
    <name evidence="1" type="ORF">Q609_ECAC01790G0005</name>
</gene>
<sequence>MPEIQQLPTFFAILTLSRSTDINVHLPTHVGTDDGISGSIMLVPTGRG</sequence>